<keyword evidence="1 2" id="KW-0728">SH3 domain</keyword>
<feature type="region of interest" description="Disordered" evidence="3">
    <location>
        <begin position="267"/>
        <end position="323"/>
    </location>
</feature>
<organism evidence="5 6">
    <name type="scientific">Marasmius tenuissimus</name>
    <dbReference type="NCBI Taxonomy" id="585030"/>
    <lineage>
        <taxon>Eukaryota</taxon>
        <taxon>Fungi</taxon>
        <taxon>Dikarya</taxon>
        <taxon>Basidiomycota</taxon>
        <taxon>Agaricomycotina</taxon>
        <taxon>Agaricomycetes</taxon>
        <taxon>Agaricomycetidae</taxon>
        <taxon>Agaricales</taxon>
        <taxon>Marasmiineae</taxon>
        <taxon>Marasmiaceae</taxon>
        <taxon>Marasmius</taxon>
    </lineage>
</organism>
<protein>
    <recommendedName>
        <fullName evidence="4">SH3 domain-containing protein</fullName>
    </recommendedName>
</protein>
<feature type="region of interest" description="Disordered" evidence="3">
    <location>
        <begin position="1"/>
        <end position="218"/>
    </location>
</feature>
<feature type="compositionally biased region" description="Polar residues" evidence="3">
    <location>
        <begin position="122"/>
        <end position="135"/>
    </location>
</feature>
<dbReference type="SMART" id="SM00326">
    <property type="entry name" value="SH3"/>
    <property type="match status" value="1"/>
</dbReference>
<gene>
    <name evidence="5" type="ORF">AAF712_010266</name>
</gene>
<dbReference type="Gene3D" id="2.30.30.40">
    <property type="entry name" value="SH3 Domains"/>
    <property type="match status" value="1"/>
</dbReference>
<sequence length="513" mass="54518">MEKTEFALPVPRKKSLSAQATVNGASSLASPSPSNATFASVTPTTPTPQSVFTANTDKDPKPSDSPTTPLPPSPRTPQTNTNKNSNAEQQQPIVIPSPPSSPTTTTSLAAAAAAATSPVSKRFSTASRHSTNSNPGLGAELGLTSSRPAPPSPAMSRRASGVYSARSPEREREREREKRGSLLSAGVIAGLGFTAISSKEGEEEKEKERGHERGMSYRSPIQIRDYAFSEGDVKHLGMGKEVPKPNRVRLLNRRLLGEEGWRLWRKAERAKKRGDASARKRARESVGSVGSAASSVYSEDEWEEGGADPESDEDDDSNGWGSLGNFKFGMGRFSWGGSSSSSKGNNSTTTASDASPVASTSNRKSTPAGFPTQTDLDRNFADSSESSDTEEDDYDDAEDGASGRYYSASASPVPEGEDAEYADAGEEDLLPGLYKALYAFEPEGTAEMALQEDQLVHVVGRGGGVGWAVVVVDGVNEKGDYVELPDEGEGKKKHALVPESYLEVVRLDGESES</sequence>
<name>A0ABR2ZNN2_9AGAR</name>
<dbReference type="SUPFAM" id="SSF50044">
    <property type="entry name" value="SH3-domain"/>
    <property type="match status" value="1"/>
</dbReference>
<feature type="compositionally biased region" description="Low complexity" evidence="3">
    <location>
        <begin position="285"/>
        <end position="296"/>
    </location>
</feature>
<feature type="compositionally biased region" description="Low complexity" evidence="3">
    <location>
        <begin position="336"/>
        <end position="352"/>
    </location>
</feature>
<feature type="compositionally biased region" description="Low complexity" evidence="3">
    <location>
        <begin position="400"/>
        <end position="411"/>
    </location>
</feature>
<feature type="compositionally biased region" description="Basic and acidic residues" evidence="3">
    <location>
        <begin position="167"/>
        <end position="180"/>
    </location>
</feature>
<feature type="compositionally biased region" description="Polar residues" evidence="3">
    <location>
        <begin position="78"/>
        <end position="92"/>
    </location>
</feature>
<feature type="compositionally biased region" description="Acidic residues" evidence="3">
    <location>
        <begin position="298"/>
        <end position="317"/>
    </location>
</feature>
<comment type="caution">
    <text evidence="5">The sequence shown here is derived from an EMBL/GenBank/DDBJ whole genome shotgun (WGS) entry which is preliminary data.</text>
</comment>
<feature type="domain" description="SH3" evidence="4">
    <location>
        <begin position="429"/>
        <end position="507"/>
    </location>
</feature>
<dbReference type="PROSITE" id="PS50002">
    <property type="entry name" value="SH3"/>
    <property type="match status" value="1"/>
</dbReference>
<feature type="compositionally biased region" description="Acidic residues" evidence="3">
    <location>
        <begin position="385"/>
        <end position="399"/>
    </location>
</feature>
<accession>A0ABR2ZNN2</accession>
<evidence type="ECO:0000259" key="4">
    <source>
        <dbReference type="PROSITE" id="PS50002"/>
    </source>
</evidence>
<dbReference type="Proteomes" id="UP001437256">
    <property type="component" value="Unassembled WGS sequence"/>
</dbReference>
<feature type="compositionally biased region" description="Low complexity" evidence="3">
    <location>
        <begin position="25"/>
        <end position="34"/>
    </location>
</feature>
<evidence type="ECO:0000256" key="3">
    <source>
        <dbReference type="SAM" id="MobiDB-lite"/>
    </source>
</evidence>
<feature type="compositionally biased region" description="Basic and acidic residues" evidence="3">
    <location>
        <begin position="267"/>
        <end position="278"/>
    </location>
</feature>
<keyword evidence="6" id="KW-1185">Reference proteome</keyword>
<feature type="region of interest" description="Disordered" evidence="3">
    <location>
        <begin position="336"/>
        <end position="421"/>
    </location>
</feature>
<reference evidence="5 6" key="1">
    <citation type="submission" date="2024-05" db="EMBL/GenBank/DDBJ databases">
        <title>A draft genome resource for the thread blight pathogen Marasmius tenuissimus strain MS-2.</title>
        <authorList>
            <person name="Yulfo-Soto G.E."/>
            <person name="Baruah I.K."/>
            <person name="Amoako-Attah I."/>
            <person name="Bukari Y."/>
            <person name="Meinhardt L.W."/>
            <person name="Bailey B.A."/>
            <person name="Cohen S.P."/>
        </authorList>
    </citation>
    <scope>NUCLEOTIDE SEQUENCE [LARGE SCALE GENOMIC DNA]</scope>
    <source>
        <strain evidence="5 6">MS-2</strain>
    </source>
</reference>
<evidence type="ECO:0000256" key="1">
    <source>
        <dbReference type="ARBA" id="ARBA00022443"/>
    </source>
</evidence>
<dbReference type="EMBL" id="JBBXMP010000094">
    <property type="protein sequence ID" value="KAL0062870.1"/>
    <property type="molecule type" value="Genomic_DNA"/>
</dbReference>
<dbReference type="InterPro" id="IPR001452">
    <property type="entry name" value="SH3_domain"/>
</dbReference>
<evidence type="ECO:0000256" key="2">
    <source>
        <dbReference type="PROSITE-ProRule" id="PRU00192"/>
    </source>
</evidence>
<evidence type="ECO:0000313" key="6">
    <source>
        <dbReference type="Proteomes" id="UP001437256"/>
    </source>
</evidence>
<feature type="compositionally biased region" description="Basic and acidic residues" evidence="3">
    <location>
        <begin position="199"/>
        <end position="215"/>
    </location>
</feature>
<dbReference type="InterPro" id="IPR036028">
    <property type="entry name" value="SH3-like_dom_sf"/>
</dbReference>
<proteinExistence type="predicted"/>
<feature type="compositionally biased region" description="Low complexity" evidence="3">
    <location>
        <begin position="102"/>
        <end position="118"/>
    </location>
</feature>
<evidence type="ECO:0000313" key="5">
    <source>
        <dbReference type="EMBL" id="KAL0062870.1"/>
    </source>
</evidence>